<protein>
    <recommendedName>
        <fullName evidence="2">Tritrans,polycis-undecaprenyl-diphosphate synthase (geranylgeranyl-diphosphate specific)</fullName>
        <ecNumber evidence="2">2.5.1.89</ecNumber>
    </recommendedName>
    <alternativeName>
        <fullName evidence="2">Undecaprenyl diphosphate synthase</fullName>
        <shortName evidence="2">UDS</shortName>
    </alternativeName>
    <alternativeName>
        <fullName evidence="2">Undecaprenyl pyrophosphate synthase</fullName>
        <shortName evidence="2">UPP synthase</shortName>
    </alternativeName>
</protein>
<feature type="binding site" evidence="2">
    <location>
        <begin position="53"/>
        <end position="55"/>
    </location>
    <ligand>
        <name>substrate</name>
    </ligand>
</feature>
<feature type="binding site" evidence="2">
    <location>
        <position position="171"/>
    </location>
    <ligand>
        <name>substrate</name>
    </ligand>
</feature>
<evidence type="ECO:0000313" key="5">
    <source>
        <dbReference type="Proteomes" id="UP000738826"/>
    </source>
</evidence>
<comment type="catalytic activity">
    <reaction evidence="2">
        <text>geranylgeranyl diphosphate + 7 isopentenyl diphosphate = tri-trans,hepta-cis-undecaprenyl diphosphate + 7 diphosphate</text>
        <dbReference type="Rhea" id="RHEA:27622"/>
        <dbReference type="ChEBI" id="CHEBI:33019"/>
        <dbReference type="ChEBI" id="CHEBI:57533"/>
        <dbReference type="ChEBI" id="CHEBI:60388"/>
        <dbReference type="ChEBI" id="CHEBI:128769"/>
        <dbReference type="EC" id="2.5.1.89"/>
    </reaction>
</comment>
<evidence type="ECO:0000256" key="1">
    <source>
        <dbReference type="ARBA" id="ARBA00022679"/>
    </source>
</evidence>
<dbReference type="EC" id="2.5.1.89" evidence="2"/>
<evidence type="ECO:0000313" key="3">
    <source>
        <dbReference type="EMBL" id="NCN64918.1"/>
    </source>
</evidence>
<dbReference type="CDD" id="cd00475">
    <property type="entry name" value="Cis_IPPS"/>
    <property type="match status" value="1"/>
</dbReference>
<comment type="similarity">
    <text evidence="2">Belongs to the UPP synthase family.</text>
</comment>
<sequence length="221" mass="25929">MHIAITPDGNRRYAKKKGMNLENAYATGMNKFRDFIEWCAEMDVECLTAYALSLENIQNRSREELEILNKILIKEIDKTINDERLHKNEVSVQICGNLDAVKSKKFTDKLKELEDATAKYNKHKVNLAVAYGGRQEIMEVIEKFKDSKEEVNEENVRNKLLVKEYPDIFIRTGAHRISNFLLWQGAYSEIYFVDKLWPELEKDDLLKIIDNYKKTKRNFGK</sequence>
<dbReference type="Gene3D" id="3.40.1180.10">
    <property type="entry name" value="Decaprenyl diphosphate synthase-like"/>
    <property type="match status" value="1"/>
</dbReference>
<dbReference type="InterPro" id="IPR036424">
    <property type="entry name" value="UPP_synth-like_sf"/>
</dbReference>
<dbReference type="NCBIfam" id="TIGR00055">
    <property type="entry name" value="uppS"/>
    <property type="match status" value="1"/>
</dbReference>
<gene>
    <name evidence="2 4" type="primary">uppS</name>
    <name evidence="4" type="ORF">GW779_05275</name>
    <name evidence="3" type="ORF">GW910_02425</name>
</gene>
<feature type="binding site" evidence="2">
    <location>
        <begin position="9"/>
        <end position="12"/>
    </location>
    <ligand>
        <name>substrate</name>
    </ligand>
</feature>
<name>A0A8J7YVB4_9ARCH</name>
<dbReference type="GO" id="GO:0000287">
    <property type="term" value="F:magnesium ion binding"/>
    <property type="evidence" value="ECO:0007669"/>
    <property type="project" value="UniProtKB-UniRule"/>
</dbReference>
<accession>A0A8J7YVB4</accession>
<evidence type="ECO:0000256" key="2">
    <source>
        <dbReference type="HAMAP-Rule" id="MF_01139"/>
    </source>
</evidence>
<keyword evidence="2" id="KW-0479">Metal-binding</keyword>
<comment type="subunit">
    <text evidence="2">Homodimer.</text>
</comment>
<feature type="binding site" evidence="2">
    <location>
        <position position="60"/>
    </location>
    <ligand>
        <name>substrate</name>
    </ligand>
</feature>
<comment type="function">
    <text evidence="2">Catalyzes the sequential condensation of isopentenyl diphosphate (IPP) with geranylgeranyl diphosphate (GGPP) to yield (2Z,6Z,10Z,14Z,18Z,22Z,26Z,30E,34E,38E)-undecaprenyl diphosphate (tritrans,heptacis-UPP). It is probably the precursor of glycosyl carrier lipids.</text>
</comment>
<proteinExistence type="inferred from homology"/>
<dbReference type="Proteomes" id="UP000768163">
    <property type="component" value="Unassembled WGS sequence"/>
</dbReference>
<keyword evidence="1 2" id="KW-0808">Transferase</keyword>
<comment type="caution">
    <text evidence="2">Lacks conserved residue(s) required for the propagation of feature annotation.</text>
</comment>
<dbReference type="SUPFAM" id="SSF64005">
    <property type="entry name" value="Undecaprenyl diphosphate synthase"/>
    <property type="match status" value="1"/>
</dbReference>
<dbReference type="Proteomes" id="UP000738826">
    <property type="component" value="Unassembled WGS sequence"/>
</dbReference>
<comment type="caution">
    <text evidence="4">The sequence shown here is derived from an EMBL/GenBank/DDBJ whole genome shotgun (WGS) entry which is preliminary data.</text>
</comment>
<feature type="binding site" evidence="2">
    <location>
        <begin position="176"/>
        <end position="178"/>
    </location>
    <ligand>
        <name>substrate</name>
    </ligand>
</feature>
<dbReference type="HAMAP" id="MF_01139">
    <property type="entry name" value="ISPT"/>
    <property type="match status" value="1"/>
</dbReference>
<dbReference type="AlphaFoldDB" id="A0A8J7YVB4"/>
<evidence type="ECO:0000313" key="4">
    <source>
        <dbReference type="EMBL" id="NCS91797.1"/>
    </source>
</evidence>
<dbReference type="EMBL" id="JAACVF010000057">
    <property type="protein sequence ID" value="NCN64918.1"/>
    <property type="molecule type" value="Genomic_DNA"/>
</dbReference>
<feature type="active site" evidence="2">
    <location>
        <position position="8"/>
    </location>
</feature>
<dbReference type="Pfam" id="PF01255">
    <property type="entry name" value="Prenyltransf"/>
    <property type="match status" value="1"/>
</dbReference>
<dbReference type="GO" id="GO:0045547">
    <property type="term" value="F:ditrans,polycis-polyprenyl diphosphate synthase [(2E,6E)-farnesyl diphosphate specific] activity"/>
    <property type="evidence" value="ECO:0007669"/>
    <property type="project" value="TreeGrafter"/>
</dbReference>
<reference evidence="4" key="1">
    <citation type="submission" date="2019-11" db="EMBL/GenBank/DDBJ databases">
        <title>Lipid analysis of CO2-rich subsurface aquifers suggests an autotrophy-based deep biosphere with lysolipids enriched in CPR bacteria.</title>
        <authorList>
            <person name="Probst A.J."/>
            <person name="Elling F.J."/>
            <person name="Castelle C.J."/>
            <person name="Zhu Q."/>
            <person name="Elvert M."/>
            <person name="Birarda G."/>
            <person name="Holman H.-Y."/>
            <person name="Lane K.R."/>
            <person name="Ladd B."/>
            <person name="Ryan M.C."/>
            <person name="Woyke T."/>
            <person name="Hinrichs K.-U."/>
            <person name="Banfield J.F."/>
        </authorList>
    </citation>
    <scope>NUCLEOTIDE SEQUENCE</scope>
    <source>
        <strain evidence="3">CG_2015-01_33_1645</strain>
        <strain evidence="4">CG_2015-04_33_537</strain>
    </source>
</reference>
<feature type="binding site" evidence="2">
    <location>
        <position position="8"/>
    </location>
    <ligand>
        <name>Mg(2+)</name>
        <dbReference type="ChEBI" id="CHEBI:18420"/>
    </ligand>
</feature>
<dbReference type="PANTHER" id="PTHR10291">
    <property type="entry name" value="DEHYDRODOLICHYL DIPHOSPHATE SYNTHASE FAMILY MEMBER"/>
    <property type="match status" value="1"/>
</dbReference>
<dbReference type="InterPro" id="IPR001441">
    <property type="entry name" value="UPP_synth-like"/>
</dbReference>
<dbReference type="PANTHER" id="PTHR10291:SF43">
    <property type="entry name" value="DEHYDRODOLICHYL DIPHOSPHATE SYNTHASE COMPLEX SUBUNIT DHDDS"/>
    <property type="match status" value="1"/>
</dbReference>
<organism evidence="4 5">
    <name type="scientific">Candidatus Altarchaeum hamiconexum</name>
    <dbReference type="NCBI Taxonomy" id="1803513"/>
    <lineage>
        <taxon>Archaea</taxon>
        <taxon>Candidatus Altarchaeota</taxon>
        <taxon>Candidatus Altiarchaeia</taxon>
        <taxon>Candidatus Altarchaeales</taxon>
        <taxon>Candidatus Altarchaeaceae</taxon>
        <taxon>Candidatus Altarchaeum</taxon>
    </lineage>
</organism>
<comment type="cofactor">
    <cofactor evidence="2">
        <name>Mg(2+)</name>
        <dbReference type="ChEBI" id="CHEBI:18420"/>
    </cofactor>
    <text evidence="2">Binds 2 magnesium ions per subunit.</text>
</comment>
<keyword evidence="2" id="KW-0460">Magnesium</keyword>
<dbReference type="GO" id="GO:0016094">
    <property type="term" value="P:polyprenol biosynthetic process"/>
    <property type="evidence" value="ECO:0007669"/>
    <property type="project" value="TreeGrafter"/>
</dbReference>
<feature type="active site" description="Proton acceptor" evidence="2">
    <location>
        <position position="56"/>
    </location>
</feature>
<dbReference type="EMBL" id="JAACQH010000108">
    <property type="protein sequence ID" value="NCS91797.1"/>
    <property type="molecule type" value="Genomic_DNA"/>
</dbReference>
<feature type="binding site" evidence="2">
    <location>
        <position position="189"/>
    </location>
    <ligand>
        <name>Mg(2+)</name>
        <dbReference type="ChEBI" id="CHEBI:18420"/>
    </ligand>
</feature>